<dbReference type="Proteomes" id="UP000000226">
    <property type="component" value="Chromosome 7"/>
</dbReference>
<dbReference type="STRING" id="3885.V7BIK1"/>
<keyword evidence="1" id="KW-0862">Zinc</keyword>
<accession>V7BIK1</accession>
<name>V7BIK1_PHAVU</name>
<evidence type="ECO:0000313" key="3">
    <source>
        <dbReference type="EMBL" id="ESW16331.1"/>
    </source>
</evidence>
<reference evidence="4" key="1">
    <citation type="journal article" date="2014" name="Nat. Genet.">
        <title>A reference genome for common bean and genome-wide analysis of dual domestications.</title>
        <authorList>
            <person name="Schmutz J."/>
            <person name="McClean P.E."/>
            <person name="Mamidi S."/>
            <person name="Wu G.A."/>
            <person name="Cannon S.B."/>
            <person name="Grimwood J."/>
            <person name="Jenkins J."/>
            <person name="Shu S."/>
            <person name="Song Q."/>
            <person name="Chavarro C."/>
            <person name="Torres-Torres M."/>
            <person name="Geffroy V."/>
            <person name="Moghaddam S.M."/>
            <person name="Gao D."/>
            <person name="Abernathy B."/>
            <person name="Barry K."/>
            <person name="Blair M."/>
            <person name="Brick M.A."/>
            <person name="Chovatia M."/>
            <person name="Gepts P."/>
            <person name="Goodstein D.M."/>
            <person name="Gonzales M."/>
            <person name="Hellsten U."/>
            <person name="Hyten D.L."/>
            <person name="Jia G."/>
            <person name="Kelly J.D."/>
            <person name="Kudrna D."/>
            <person name="Lee R."/>
            <person name="Richard M.M."/>
            <person name="Miklas P.N."/>
            <person name="Osorno J.M."/>
            <person name="Rodrigues J."/>
            <person name="Thareau V."/>
            <person name="Urrea C.A."/>
            <person name="Wang M."/>
            <person name="Yu Y."/>
            <person name="Zhang M."/>
            <person name="Wing R.A."/>
            <person name="Cregan P.B."/>
            <person name="Rokhsar D.S."/>
            <person name="Jackson S.A."/>
        </authorList>
    </citation>
    <scope>NUCLEOTIDE SEQUENCE [LARGE SCALE GENOMIC DNA]</scope>
    <source>
        <strain evidence="4">cv. G19833</strain>
    </source>
</reference>
<evidence type="ECO:0000256" key="1">
    <source>
        <dbReference type="PROSITE-ProRule" id="PRU00325"/>
    </source>
</evidence>
<organism evidence="3 4">
    <name type="scientific">Phaseolus vulgaris</name>
    <name type="common">Kidney bean</name>
    <name type="synonym">French bean</name>
    <dbReference type="NCBI Taxonomy" id="3885"/>
    <lineage>
        <taxon>Eukaryota</taxon>
        <taxon>Viridiplantae</taxon>
        <taxon>Streptophyta</taxon>
        <taxon>Embryophyta</taxon>
        <taxon>Tracheophyta</taxon>
        <taxon>Spermatophyta</taxon>
        <taxon>Magnoliopsida</taxon>
        <taxon>eudicotyledons</taxon>
        <taxon>Gunneridae</taxon>
        <taxon>Pentapetalae</taxon>
        <taxon>rosids</taxon>
        <taxon>fabids</taxon>
        <taxon>Fabales</taxon>
        <taxon>Fabaceae</taxon>
        <taxon>Papilionoideae</taxon>
        <taxon>50 kb inversion clade</taxon>
        <taxon>NPAAA clade</taxon>
        <taxon>indigoferoid/millettioid clade</taxon>
        <taxon>Phaseoleae</taxon>
        <taxon>Phaseolus</taxon>
    </lineage>
</organism>
<proteinExistence type="predicted"/>
<gene>
    <name evidence="3" type="ORF">PHAVU_007G147700g</name>
</gene>
<dbReference type="EMBL" id="CM002294">
    <property type="protein sequence ID" value="ESW16331.1"/>
    <property type="molecule type" value="Genomic_DNA"/>
</dbReference>
<dbReference type="AlphaFoldDB" id="V7BIK1"/>
<dbReference type="GO" id="GO:0008270">
    <property type="term" value="F:zinc ion binding"/>
    <property type="evidence" value="ECO:0007669"/>
    <property type="project" value="UniProtKB-KW"/>
</dbReference>
<dbReference type="Gramene" id="ESW16331">
    <property type="protein sequence ID" value="ESW16331"/>
    <property type="gene ID" value="PHAVU_007G147700g"/>
</dbReference>
<sequence>MQTKTLEDANKDKTHSVLTFDRRNTGFIVEEIEHSIEIQPIGRFLVRLDQLWCECSKFQKLHLICSHVLVACNHAHHDFDMCIAPVYTLEHVSHGYEGLFVELRNERV</sequence>
<dbReference type="OMA" id="AHHEYIN"/>
<dbReference type="PROSITE" id="PS50966">
    <property type="entry name" value="ZF_SWIM"/>
    <property type="match status" value="1"/>
</dbReference>
<dbReference type="Pfam" id="PF04434">
    <property type="entry name" value="SWIM"/>
    <property type="match status" value="1"/>
</dbReference>
<dbReference type="OrthoDB" id="1415334at2759"/>
<protein>
    <recommendedName>
        <fullName evidence="2">SWIM-type domain-containing protein</fullName>
    </recommendedName>
</protein>
<keyword evidence="1" id="KW-0863">Zinc-finger</keyword>
<keyword evidence="4" id="KW-1185">Reference proteome</keyword>
<feature type="domain" description="SWIM-type" evidence="2">
    <location>
        <begin position="44"/>
        <end position="76"/>
    </location>
</feature>
<dbReference type="InterPro" id="IPR007527">
    <property type="entry name" value="Znf_SWIM"/>
</dbReference>
<evidence type="ECO:0000259" key="2">
    <source>
        <dbReference type="PROSITE" id="PS50966"/>
    </source>
</evidence>
<keyword evidence="1" id="KW-0479">Metal-binding</keyword>
<evidence type="ECO:0000313" key="4">
    <source>
        <dbReference type="Proteomes" id="UP000000226"/>
    </source>
</evidence>